<sequence>MERELEQHGVGVAARPAKPHPPGTECTAATVSAAERLKPQGLCTVRGGRSPPGRPPPPIEGETRQRQRRSGGVQDSLSAHITPPYEINAPGKEPILPDTSSKKMGIENNEPLIKSIQGTEGSSGIEDSNREKREKELAPHAGNKQPQIQQSDQFEQPERQIREGTANASEPAAEREDLHKFLGSPKKWSKTTGKDPQLVDWGKNSSDKFYSLTEESDLSSGDHSFDESEGSETSEAGNISSSNEPTVQQLRRQRKSVKTRACSQEGFENSTSTGGRTLKWDYSGIELADTPTTSNQGLVNGNMETSTGAPAGN</sequence>
<organism evidence="2 3">
    <name type="scientific">Pleurodeles waltl</name>
    <name type="common">Iberian ribbed newt</name>
    <dbReference type="NCBI Taxonomy" id="8319"/>
    <lineage>
        <taxon>Eukaryota</taxon>
        <taxon>Metazoa</taxon>
        <taxon>Chordata</taxon>
        <taxon>Craniata</taxon>
        <taxon>Vertebrata</taxon>
        <taxon>Euteleostomi</taxon>
        <taxon>Amphibia</taxon>
        <taxon>Batrachia</taxon>
        <taxon>Caudata</taxon>
        <taxon>Salamandroidea</taxon>
        <taxon>Salamandridae</taxon>
        <taxon>Pleurodelinae</taxon>
        <taxon>Pleurodeles</taxon>
    </lineage>
</organism>
<evidence type="ECO:0000313" key="3">
    <source>
        <dbReference type="Proteomes" id="UP001066276"/>
    </source>
</evidence>
<feature type="compositionally biased region" description="Polar residues" evidence="1">
    <location>
        <begin position="266"/>
        <end position="275"/>
    </location>
</feature>
<feature type="compositionally biased region" description="Polar residues" evidence="1">
    <location>
        <begin position="290"/>
        <end position="313"/>
    </location>
</feature>
<feature type="compositionally biased region" description="Basic and acidic residues" evidence="1">
    <location>
        <begin position="127"/>
        <end position="138"/>
    </location>
</feature>
<name>A0AAV7WU84_PLEWA</name>
<feature type="compositionally biased region" description="Polar residues" evidence="1">
    <location>
        <begin position="144"/>
        <end position="154"/>
    </location>
</feature>
<feature type="compositionally biased region" description="Polar residues" evidence="1">
    <location>
        <begin position="233"/>
        <end position="250"/>
    </location>
</feature>
<comment type="caution">
    <text evidence="2">The sequence shown here is derived from an EMBL/GenBank/DDBJ whole genome shotgun (WGS) entry which is preliminary data.</text>
</comment>
<evidence type="ECO:0000313" key="2">
    <source>
        <dbReference type="EMBL" id="KAJ1215640.1"/>
    </source>
</evidence>
<accession>A0AAV7WU84</accession>
<keyword evidence="3" id="KW-1185">Reference proteome</keyword>
<dbReference type="Proteomes" id="UP001066276">
    <property type="component" value="Chromosome 1_1"/>
</dbReference>
<reference evidence="2" key="1">
    <citation type="journal article" date="2022" name="bioRxiv">
        <title>Sequencing and chromosome-scale assembly of the giantPleurodeles waltlgenome.</title>
        <authorList>
            <person name="Brown T."/>
            <person name="Elewa A."/>
            <person name="Iarovenko S."/>
            <person name="Subramanian E."/>
            <person name="Araus A.J."/>
            <person name="Petzold A."/>
            <person name="Susuki M."/>
            <person name="Suzuki K.-i.T."/>
            <person name="Hayashi T."/>
            <person name="Toyoda A."/>
            <person name="Oliveira C."/>
            <person name="Osipova E."/>
            <person name="Leigh N.D."/>
            <person name="Simon A."/>
            <person name="Yun M.H."/>
        </authorList>
    </citation>
    <scope>NUCLEOTIDE SEQUENCE</scope>
    <source>
        <strain evidence="2">20211129_DDA</strain>
        <tissue evidence="2">Liver</tissue>
    </source>
</reference>
<feature type="compositionally biased region" description="Polar residues" evidence="1">
    <location>
        <begin position="116"/>
        <end position="126"/>
    </location>
</feature>
<dbReference type="EMBL" id="JANPWB010000001">
    <property type="protein sequence ID" value="KAJ1215640.1"/>
    <property type="molecule type" value="Genomic_DNA"/>
</dbReference>
<evidence type="ECO:0000256" key="1">
    <source>
        <dbReference type="SAM" id="MobiDB-lite"/>
    </source>
</evidence>
<dbReference type="AlphaFoldDB" id="A0AAV7WU84"/>
<protein>
    <submittedName>
        <fullName evidence="2">Uncharacterized protein</fullName>
    </submittedName>
</protein>
<feature type="region of interest" description="Disordered" evidence="1">
    <location>
        <begin position="1"/>
        <end position="313"/>
    </location>
</feature>
<proteinExistence type="predicted"/>
<gene>
    <name evidence="2" type="ORF">NDU88_003248</name>
</gene>